<dbReference type="Proteomes" id="UP000265520">
    <property type="component" value="Unassembled WGS sequence"/>
</dbReference>
<evidence type="ECO:0000313" key="2">
    <source>
        <dbReference type="Proteomes" id="UP000265520"/>
    </source>
</evidence>
<accession>A0A392NT37</accession>
<feature type="non-terminal residue" evidence="1">
    <location>
        <position position="73"/>
    </location>
</feature>
<protein>
    <submittedName>
        <fullName evidence="1">Uncharacterized protein</fullName>
    </submittedName>
</protein>
<evidence type="ECO:0000313" key="1">
    <source>
        <dbReference type="EMBL" id="MCI02390.1"/>
    </source>
</evidence>
<dbReference type="AlphaFoldDB" id="A0A392NT37"/>
<keyword evidence="2" id="KW-1185">Reference proteome</keyword>
<organism evidence="1 2">
    <name type="scientific">Trifolium medium</name>
    <dbReference type="NCBI Taxonomy" id="97028"/>
    <lineage>
        <taxon>Eukaryota</taxon>
        <taxon>Viridiplantae</taxon>
        <taxon>Streptophyta</taxon>
        <taxon>Embryophyta</taxon>
        <taxon>Tracheophyta</taxon>
        <taxon>Spermatophyta</taxon>
        <taxon>Magnoliopsida</taxon>
        <taxon>eudicotyledons</taxon>
        <taxon>Gunneridae</taxon>
        <taxon>Pentapetalae</taxon>
        <taxon>rosids</taxon>
        <taxon>fabids</taxon>
        <taxon>Fabales</taxon>
        <taxon>Fabaceae</taxon>
        <taxon>Papilionoideae</taxon>
        <taxon>50 kb inversion clade</taxon>
        <taxon>NPAAA clade</taxon>
        <taxon>Hologalegina</taxon>
        <taxon>IRL clade</taxon>
        <taxon>Trifolieae</taxon>
        <taxon>Trifolium</taxon>
    </lineage>
</organism>
<comment type="caution">
    <text evidence="1">The sequence shown here is derived from an EMBL/GenBank/DDBJ whole genome shotgun (WGS) entry which is preliminary data.</text>
</comment>
<sequence>MEKRGVIKKNSKDLKQIHKKLSQEASTRLEVNTVALRLVRVAVTVVVGRVFVVECVVSNGEGQRLFWRGNIVK</sequence>
<dbReference type="EMBL" id="LXQA010048976">
    <property type="protein sequence ID" value="MCI02390.1"/>
    <property type="molecule type" value="Genomic_DNA"/>
</dbReference>
<proteinExistence type="predicted"/>
<name>A0A392NT37_9FABA</name>
<reference evidence="1 2" key="1">
    <citation type="journal article" date="2018" name="Front. Plant Sci.">
        <title>Red Clover (Trifolium pratense) and Zigzag Clover (T. medium) - A Picture of Genomic Similarities and Differences.</title>
        <authorList>
            <person name="Dluhosova J."/>
            <person name="Istvanek J."/>
            <person name="Nedelnik J."/>
            <person name="Repkova J."/>
        </authorList>
    </citation>
    <scope>NUCLEOTIDE SEQUENCE [LARGE SCALE GENOMIC DNA]</scope>
    <source>
        <strain evidence="2">cv. 10/8</strain>
        <tissue evidence="1">Leaf</tissue>
    </source>
</reference>